<dbReference type="InParanoid" id="A0A2P6NL65"/>
<name>A0A2P6NL65_9EUKA</name>
<dbReference type="Proteomes" id="UP000241769">
    <property type="component" value="Unassembled WGS sequence"/>
</dbReference>
<dbReference type="EMBL" id="MDYQ01000058">
    <property type="protein sequence ID" value="PRP84697.1"/>
    <property type="molecule type" value="Genomic_DNA"/>
</dbReference>
<comment type="caution">
    <text evidence="1">The sequence shown here is derived from an EMBL/GenBank/DDBJ whole genome shotgun (WGS) entry which is preliminary data.</text>
</comment>
<dbReference type="AlphaFoldDB" id="A0A2P6NL65"/>
<evidence type="ECO:0000313" key="2">
    <source>
        <dbReference type="Proteomes" id="UP000241769"/>
    </source>
</evidence>
<gene>
    <name evidence="1" type="ORF">PROFUN_07947</name>
</gene>
<organism evidence="1 2">
    <name type="scientific">Planoprotostelium fungivorum</name>
    <dbReference type="NCBI Taxonomy" id="1890364"/>
    <lineage>
        <taxon>Eukaryota</taxon>
        <taxon>Amoebozoa</taxon>
        <taxon>Evosea</taxon>
        <taxon>Variosea</taxon>
        <taxon>Cavosteliida</taxon>
        <taxon>Cavosteliaceae</taxon>
        <taxon>Planoprotostelium</taxon>
    </lineage>
</organism>
<proteinExistence type="predicted"/>
<sequence>MSPSSRLHPLTDHTQVKSLGDHCNYNQWIHFIKSEMKERVFQILNGLYDLLLHNVSNYVEKLTKGVEEMPGAATVRSAVRYLQGALLRSGKQEELLREHLEVTEEEVVIHSSAVAPSPELKRENVEERKVLCLCGECQREILEGEKYVKNAHRTNTPRCHTCYQRPYRALMYQRRKAQMEKQRLRRRARWRTAR</sequence>
<evidence type="ECO:0000313" key="1">
    <source>
        <dbReference type="EMBL" id="PRP84697.1"/>
    </source>
</evidence>
<reference evidence="1 2" key="1">
    <citation type="journal article" date="2018" name="Genome Biol. Evol.">
        <title>Multiple Roots of Fruiting Body Formation in Amoebozoa.</title>
        <authorList>
            <person name="Hillmann F."/>
            <person name="Forbes G."/>
            <person name="Novohradska S."/>
            <person name="Ferling I."/>
            <person name="Riege K."/>
            <person name="Groth M."/>
            <person name="Westermann M."/>
            <person name="Marz M."/>
            <person name="Spaller T."/>
            <person name="Winckler T."/>
            <person name="Schaap P."/>
            <person name="Glockner G."/>
        </authorList>
    </citation>
    <scope>NUCLEOTIDE SEQUENCE [LARGE SCALE GENOMIC DNA]</scope>
    <source>
        <strain evidence="1 2">Jena</strain>
    </source>
</reference>
<protein>
    <submittedName>
        <fullName evidence="1">Uncharacterized protein</fullName>
    </submittedName>
</protein>
<accession>A0A2P6NL65</accession>
<keyword evidence="2" id="KW-1185">Reference proteome</keyword>